<accession>A0A5D5ARC2</accession>
<dbReference type="RefSeq" id="WP_149081192.1">
    <property type="nucleotide sequence ID" value="NZ_VTAW01000009.1"/>
</dbReference>
<sequence length="202" mass="22294">MTDDDRISRRAAIKGIAVSGALVGGTAVGATTVSAGEKKDRKCKKGKHRDKKYDGKGKRKHEKKDKKGKRRDKKYDEKGKRKGKKGKKGKRKGKKGKKGKKKHGQHVPVDKVKGRVAFNPEDTDPKNDRAQFYIHHGLDTDLTFTYKVAGTRRKGTITVENDLATAETFWVKARNGDARVTVYYRGTRVGGASSDAPPVCGD</sequence>
<evidence type="ECO:0000313" key="2">
    <source>
        <dbReference type="EMBL" id="TYT62372.1"/>
    </source>
</evidence>
<feature type="compositionally biased region" description="Basic residues" evidence="1">
    <location>
        <begin position="57"/>
        <end position="72"/>
    </location>
</feature>
<dbReference type="Proteomes" id="UP000324104">
    <property type="component" value="Unassembled WGS sequence"/>
</dbReference>
<comment type="caution">
    <text evidence="2">The sequence shown here is derived from an EMBL/GenBank/DDBJ whole genome shotgun (WGS) entry which is preliminary data.</text>
</comment>
<proteinExistence type="predicted"/>
<dbReference type="AlphaFoldDB" id="A0A5D5ARC2"/>
<feature type="compositionally biased region" description="Basic residues" evidence="1">
    <location>
        <begin position="41"/>
        <end position="50"/>
    </location>
</feature>
<feature type="region of interest" description="Disordered" evidence="1">
    <location>
        <begin position="22"/>
        <end position="112"/>
    </location>
</feature>
<organism evidence="2 3">
    <name type="scientific">Natrialba swarupiae</name>
    <dbReference type="NCBI Taxonomy" id="2448032"/>
    <lineage>
        <taxon>Archaea</taxon>
        <taxon>Methanobacteriati</taxon>
        <taxon>Methanobacteriota</taxon>
        <taxon>Stenosarchaea group</taxon>
        <taxon>Halobacteria</taxon>
        <taxon>Halobacteriales</taxon>
        <taxon>Natrialbaceae</taxon>
        <taxon>Natrialba</taxon>
    </lineage>
</organism>
<feature type="compositionally biased region" description="Basic residues" evidence="1">
    <location>
        <begin position="80"/>
        <end position="105"/>
    </location>
</feature>
<keyword evidence="3" id="KW-1185">Reference proteome</keyword>
<evidence type="ECO:0000313" key="3">
    <source>
        <dbReference type="Proteomes" id="UP000324104"/>
    </source>
</evidence>
<name>A0A5D5ARC2_9EURY</name>
<protein>
    <submittedName>
        <fullName evidence="2">Uncharacterized protein</fullName>
    </submittedName>
</protein>
<dbReference type="EMBL" id="VTAW01000009">
    <property type="protein sequence ID" value="TYT62372.1"/>
    <property type="molecule type" value="Genomic_DNA"/>
</dbReference>
<dbReference type="PROSITE" id="PS51318">
    <property type="entry name" value="TAT"/>
    <property type="match status" value="1"/>
</dbReference>
<dbReference type="InterPro" id="IPR006311">
    <property type="entry name" value="TAT_signal"/>
</dbReference>
<gene>
    <name evidence="2" type="ORF">FYC77_09150</name>
</gene>
<reference evidence="2 3" key="1">
    <citation type="submission" date="2019-08" db="EMBL/GenBank/DDBJ databases">
        <title>Archaea genome.</title>
        <authorList>
            <person name="Kajale S."/>
            <person name="Shouche Y."/>
            <person name="Deshpande N."/>
            <person name="Sharma A."/>
        </authorList>
    </citation>
    <scope>NUCLEOTIDE SEQUENCE [LARGE SCALE GENOMIC DNA]</scope>
    <source>
        <strain evidence="2 3">ESP3B_9</strain>
    </source>
</reference>
<evidence type="ECO:0000256" key="1">
    <source>
        <dbReference type="SAM" id="MobiDB-lite"/>
    </source>
</evidence>